<name>A0A7Y7PR19_9BACT</name>
<dbReference type="EMBL" id="JABKAU010000030">
    <property type="protein sequence ID" value="NVO32471.1"/>
    <property type="molecule type" value="Genomic_DNA"/>
</dbReference>
<dbReference type="AlphaFoldDB" id="A0A7Y7PR19"/>
<evidence type="ECO:0000313" key="1">
    <source>
        <dbReference type="EMBL" id="NVO32471.1"/>
    </source>
</evidence>
<comment type="caution">
    <text evidence="1">The sequence shown here is derived from an EMBL/GenBank/DDBJ whole genome shotgun (WGS) entry which is preliminary data.</text>
</comment>
<protein>
    <submittedName>
        <fullName evidence="1">Uncharacterized protein</fullName>
    </submittedName>
</protein>
<keyword evidence="2" id="KW-1185">Reference proteome</keyword>
<organism evidence="1 2">
    <name type="scientific">Hymenobacter lapidiphilus</name>
    <dbReference type="NCBI Taxonomy" id="2608003"/>
    <lineage>
        <taxon>Bacteria</taxon>
        <taxon>Pseudomonadati</taxon>
        <taxon>Bacteroidota</taxon>
        <taxon>Cytophagia</taxon>
        <taxon>Cytophagales</taxon>
        <taxon>Hymenobacteraceae</taxon>
        <taxon>Hymenobacter</taxon>
    </lineage>
</organism>
<dbReference type="Proteomes" id="UP000565521">
    <property type="component" value="Unassembled WGS sequence"/>
</dbReference>
<reference evidence="1 2" key="1">
    <citation type="submission" date="2020-05" db="EMBL/GenBank/DDBJ databases">
        <title>Hymenobacter terrestris sp. nov. and Hymenobacter lapidiphilus sp. nov., isolated from regoliths in Antarctica.</title>
        <authorList>
            <person name="Sedlacek I."/>
            <person name="Pantucek R."/>
            <person name="Zeman M."/>
            <person name="Holochova P."/>
            <person name="Kralova S."/>
            <person name="Stankova E."/>
            <person name="Sedo O."/>
            <person name="Micenkova L."/>
            <person name="Svec P."/>
            <person name="Gupta V."/>
            <person name="Sood U."/>
            <person name="Korpole U.S."/>
            <person name="Lal R."/>
        </authorList>
    </citation>
    <scope>NUCLEOTIDE SEQUENCE [LARGE SCALE GENOMIC DNA]</scope>
    <source>
        <strain evidence="1 2">P5342</strain>
    </source>
</reference>
<accession>A0A7Y7PR19</accession>
<sequence length="230" mass="25982">MKYYYLLLGLLLLAGCEPKPEDEFTDFIFQLPFQMTARDTISIGDTLWLTADISDQLREFNSGSTYKVTPRDFEFKTLLGLRELTFPDKDLADQPSATESFLFVDKTGSLTRRGTTFSPVNYAYANEGYKLRIGLVPRQQGVFCLNFLNGWGGSSAKPTPTPDLSYLLTNPAPNGGRRIGFLDGFYHYINEGNTNFYLFKQHCFATSLKNNPSVGNVNYEQEATFTFVVK</sequence>
<gene>
    <name evidence="1" type="ORF">HW554_14745</name>
</gene>
<proteinExistence type="predicted"/>
<dbReference type="PROSITE" id="PS51257">
    <property type="entry name" value="PROKAR_LIPOPROTEIN"/>
    <property type="match status" value="1"/>
</dbReference>
<evidence type="ECO:0000313" key="2">
    <source>
        <dbReference type="Proteomes" id="UP000565521"/>
    </source>
</evidence>
<dbReference type="RefSeq" id="WP_176909342.1">
    <property type="nucleotide sequence ID" value="NZ_JABKAU010000030.1"/>
</dbReference>